<organism evidence="2 3">
    <name type="scientific">Symbiodinium natans</name>
    <dbReference type="NCBI Taxonomy" id="878477"/>
    <lineage>
        <taxon>Eukaryota</taxon>
        <taxon>Sar</taxon>
        <taxon>Alveolata</taxon>
        <taxon>Dinophyceae</taxon>
        <taxon>Suessiales</taxon>
        <taxon>Symbiodiniaceae</taxon>
        <taxon>Symbiodinium</taxon>
    </lineage>
</organism>
<name>A0A812SFL4_9DINO</name>
<proteinExistence type="predicted"/>
<protein>
    <submittedName>
        <fullName evidence="2">Uncharacterized protein</fullName>
    </submittedName>
</protein>
<accession>A0A812SFL4</accession>
<keyword evidence="3" id="KW-1185">Reference proteome</keyword>
<sequence>MGAAFSKREETTTMSRSGLSAGDSGDAAEVDNLGNDWILVDTPLDALQQQDGSPLYEWRSATPDTRPACGHLCQACGRLQCGRRKSTHENHYCTACIIHWYREKYDAERP</sequence>
<evidence type="ECO:0000313" key="3">
    <source>
        <dbReference type="Proteomes" id="UP000604046"/>
    </source>
</evidence>
<evidence type="ECO:0000313" key="2">
    <source>
        <dbReference type="EMBL" id="CAE7481171.1"/>
    </source>
</evidence>
<dbReference type="EMBL" id="CAJNDS010002451">
    <property type="protein sequence ID" value="CAE7481171.1"/>
    <property type="molecule type" value="Genomic_DNA"/>
</dbReference>
<gene>
    <name evidence="2" type="ORF">SNAT2548_LOCUS27014</name>
</gene>
<feature type="compositionally biased region" description="Basic and acidic residues" evidence="1">
    <location>
        <begin position="1"/>
        <end position="11"/>
    </location>
</feature>
<reference evidence="2" key="1">
    <citation type="submission" date="2021-02" db="EMBL/GenBank/DDBJ databases">
        <authorList>
            <person name="Dougan E. K."/>
            <person name="Rhodes N."/>
            <person name="Thang M."/>
            <person name="Chan C."/>
        </authorList>
    </citation>
    <scope>NUCLEOTIDE SEQUENCE</scope>
</reference>
<dbReference type="AlphaFoldDB" id="A0A812SFL4"/>
<dbReference type="Proteomes" id="UP000604046">
    <property type="component" value="Unassembled WGS sequence"/>
</dbReference>
<comment type="caution">
    <text evidence="2">The sequence shown here is derived from an EMBL/GenBank/DDBJ whole genome shotgun (WGS) entry which is preliminary data.</text>
</comment>
<evidence type="ECO:0000256" key="1">
    <source>
        <dbReference type="SAM" id="MobiDB-lite"/>
    </source>
</evidence>
<feature type="region of interest" description="Disordered" evidence="1">
    <location>
        <begin position="1"/>
        <end position="27"/>
    </location>
</feature>